<dbReference type="GeneID" id="70291599"/>
<name>A0A9P7ZC40_9HYPO</name>
<dbReference type="Proteomes" id="UP000887229">
    <property type="component" value="Unassembled WGS sequence"/>
</dbReference>
<gene>
    <name evidence="2" type="ORF">F5Z01DRAFT_560652</name>
</gene>
<accession>A0A9P7ZC40</accession>
<proteinExistence type="predicted"/>
<dbReference type="AlphaFoldDB" id="A0A9P7ZC40"/>
<dbReference type="EMBL" id="MU251338">
    <property type="protein sequence ID" value="KAG9249349.1"/>
    <property type="molecule type" value="Genomic_DNA"/>
</dbReference>
<keyword evidence="3" id="KW-1185">Reference proteome</keyword>
<protein>
    <submittedName>
        <fullName evidence="2">Uncharacterized protein</fullName>
    </submittedName>
</protein>
<comment type="caution">
    <text evidence="2">The sequence shown here is derived from an EMBL/GenBank/DDBJ whole genome shotgun (WGS) entry which is preliminary data.</text>
</comment>
<reference evidence="2" key="1">
    <citation type="journal article" date="2021" name="IMA Fungus">
        <title>Genomic characterization of three marine fungi, including Emericellopsis atlantica sp. nov. with signatures of a generalist lifestyle and marine biomass degradation.</title>
        <authorList>
            <person name="Hagestad O.C."/>
            <person name="Hou L."/>
            <person name="Andersen J.H."/>
            <person name="Hansen E.H."/>
            <person name="Altermark B."/>
            <person name="Li C."/>
            <person name="Kuhnert E."/>
            <person name="Cox R.J."/>
            <person name="Crous P.W."/>
            <person name="Spatafora J.W."/>
            <person name="Lail K."/>
            <person name="Amirebrahimi M."/>
            <person name="Lipzen A."/>
            <person name="Pangilinan J."/>
            <person name="Andreopoulos W."/>
            <person name="Hayes R.D."/>
            <person name="Ng V."/>
            <person name="Grigoriev I.V."/>
            <person name="Jackson S.A."/>
            <person name="Sutton T.D.S."/>
            <person name="Dobson A.D.W."/>
            <person name="Rama T."/>
        </authorList>
    </citation>
    <scope>NUCLEOTIDE SEQUENCE</scope>
    <source>
        <strain evidence="2">TS7</strain>
    </source>
</reference>
<organism evidence="2 3">
    <name type="scientific">Emericellopsis atlantica</name>
    <dbReference type="NCBI Taxonomy" id="2614577"/>
    <lineage>
        <taxon>Eukaryota</taxon>
        <taxon>Fungi</taxon>
        <taxon>Dikarya</taxon>
        <taxon>Ascomycota</taxon>
        <taxon>Pezizomycotina</taxon>
        <taxon>Sordariomycetes</taxon>
        <taxon>Hypocreomycetidae</taxon>
        <taxon>Hypocreales</taxon>
        <taxon>Bionectriaceae</taxon>
        <taxon>Emericellopsis</taxon>
    </lineage>
</organism>
<sequence>MLPKETKVVSCYSRTYSALRLYRQRRGSHKRMSSTDPTVGGTAGFHKLSPGRTSHPSARICGSLWPRAMRLSLSVGRWSKVAEVKRPCSLASGRLLLPRPYSISSQTLRSGYRNMARTIVPSVALDQPSPFEARPGMSRQTVLLDAPLFGITLPTTPSNAEPHVAHPPRVERVWIPRAIALSDRRRVFACHLALQQALLQTDSSPKQSE</sequence>
<evidence type="ECO:0000313" key="2">
    <source>
        <dbReference type="EMBL" id="KAG9249349.1"/>
    </source>
</evidence>
<evidence type="ECO:0000313" key="3">
    <source>
        <dbReference type="Proteomes" id="UP000887229"/>
    </source>
</evidence>
<dbReference type="RefSeq" id="XP_046113275.1">
    <property type="nucleotide sequence ID" value="XM_046260696.1"/>
</dbReference>
<evidence type="ECO:0000256" key="1">
    <source>
        <dbReference type="SAM" id="MobiDB-lite"/>
    </source>
</evidence>
<feature type="region of interest" description="Disordered" evidence="1">
    <location>
        <begin position="25"/>
        <end position="54"/>
    </location>
</feature>